<feature type="domain" description="HTH gntR-type" evidence="6">
    <location>
        <begin position="213"/>
        <end position="281"/>
    </location>
</feature>
<dbReference type="InterPro" id="IPR036388">
    <property type="entry name" value="WH-like_DNA-bd_sf"/>
</dbReference>
<feature type="compositionally biased region" description="Basic and acidic residues" evidence="5">
    <location>
        <begin position="415"/>
        <end position="425"/>
    </location>
</feature>
<comment type="caution">
    <text evidence="7">The sequence shown here is derived from an EMBL/GenBank/DDBJ whole genome shotgun (WGS) entry which is preliminary data.</text>
</comment>
<dbReference type="PANTHER" id="PTHR35526:SF3">
    <property type="entry name" value="ANTI-SIGMA-F FACTOR RSBW"/>
    <property type="match status" value="1"/>
</dbReference>
<dbReference type="InterPro" id="IPR050267">
    <property type="entry name" value="Anti-sigma-factor_SerPK"/>
</dbReference>
<dbReference type="Gene3D" id="1.10.10.10">
    <property type="entry name" value="Winged helix-like DNA-binding domain superfamily/Winged helix DNA-binding domain"/>
    <property type="match status" value="1"/>
</dbReference>
<dbReference type="Pfam" id="PF13581">
    <property type="entry name" value="HATPase_c_2"/>
    <property type="match status" value="1"/>
</dbReference>
<accession>A0A5M3Y0F0</accession>
<dbReference type="GO" id="GO:0004674">
    <property type="term" value="F:protein serine/threonine kinase activity"/>
    <property type="evidence" value="ECO:0007669"/>
    <property type="project" value="UniProtKB-KW"/>
</dbReference>
<evidence type="ECO:0000256" key="5">
    <source>
        <dbReference type="SAM" id="MobiDB-lite"/>
    </source>
</evidence>
<keyword evidence="8" id="KW-1185">Reference proteome</keyword>
<dbReference type="Proteomes" id="UP000377595">
    <property type="component" value="Unassembled WGS sequence"/>
</dbReference>
<evidence type="ECO:0000256" key="3">
    <source>
        <dbReference type="ARBA" id="ARBA00023125"/>
    </source>
</evidence>
<dbReference type="InterPro" id="IPR000524">
    <property type="entry name" value="Tscrpt_reg_HTH_GntR"/>
</dbReference>
<keyword evidence="1" id="KW-0808">Transferase</keyword>
<evidence type="ECO:0000313" key="7">
    <source>
        <dbReference type="EMBL" id="GES26814.1"/>
    </source>
</evidence>
<proteinExistence type="predicted"/>
<keyword evidence="1" id="KW-0723">Serine/threonine-protein kinase</keyword>
<dbReference type="RefSeq" id="WP_170322038.1">
    <property type="nucleotide sequence ID" value="NZ_BAAAHM010000046.1"/>
</dbReference>
<gene>
    <name evidence="7" type="ORF">Aple_097130</name>
</gene>
<reference evidence="7 8" key="1">
    <citation type="submission" date="2019-10" db="EMBL/GenBank/DDBJ databases">
        <title>Whole genome shotgun sequence of Acrocarpospora pleiomorpha NBRC 16267.</title>
        <authorList>
            <person name="Ichikawa N."/>
            <person name="Kimura A."/>
            <person name="Kitahashi Y."/>
            <person name="Komaki H."/>
            <person name="Oguchi A."/>
        </authorList>
    </citation>
    <scope>NUCLEOTIDE SEQUENCE [LARGE SCALE GENOMIC DNA]</scope>
    <source>
        <strain evidence="7 8">NBRC 16267</strain>
    </source>
</reference>
<evidence type="ECO:0000259" key="6">
    <source>
        <dbReference type="PROSITE" id="PS50949"/>
    </source>
</evidence>
<keyword evidence="2" id="KW-0805">Transcription regulation</keyword>
<evidence type="ECO:0000256" key="4">
    <source>
        <dbReference type="ARBA" id="ARBA00023163"/>
    </source>
</evidence>
<dbReference type="PROSITE" id="PS50949">
    <property type="entry name" value="HTH_GNTR"/>
    <property type="match status" value="1"/>
</dbReference>
<evidence type="ECO:0000256" key="2">
    <source>
        <dbReference type="ARBA" id="ARBA00023015"/>
    </source>
</evidence>
<dbReference type="GO" id="GO:0003700">
    <property type="term" value="F:DNA-binding transcription factor activity"/>
    <property type="evidence" value="ECO:0007669"/>
    <property type="project" value="InterPro"/>
</dbReference>
<dbReference type="CDD" id="cd16936">
    <property type="entry name" value="HATPase_RsbW-like"/>
    <property type="match status" value="1"/>
</dbReference>
<feature type="region of interest" description="Disordered" evidence="5">
    <location>
        <begin position="379"/>
        <end position="433"/>
    </location>
</feature>
<keyword evidence="4" id="KW-0804">Transcription</keyword>
<evidence type="ECO:0000256" key="1">
    <source>
        <dbReference type="ARBA" id="ARBA00022527"/>
    </source>
</evidence>
<dbReference type="EMBL" id="BLAF01000098">
    <property type="protein sequence ID" value="GES26814.1"/>
    <property type="molecule type" value="Genomic_DNA"/>
</dbReference>
<evidence type="ECO:0000313" key="8">
    <source>
        <dbReference type="Proteomes" id="UP000377595"/>
    </source>
</evidence>
<dbReference type="InterPro" id="IPR036890">
    <property type="entry name" value="HATPase_C_sf"/>
</dbReference>
<dbReference type="InterPro" id="IPR003594">
    <property type="entry name" value="HATPase_dom"/>
</dbReference>
<dbReference type="PANTHER" id="PTHR35526">
    <property type="entry name" value="ANTI-SIGMA-F FACTOR RSBW-RELATED"/>
    <property type="match status" value="1"/>
</dbReference>
<keyword evidence="3" id="KW-0238">DNA-binding</keyword>
<dbReference type="Gene3D" id="3.30.565.10">
    <property type="entry name" value="Histidine kinase-like ATPase, C-terminal domain"/>
    <property type="match status" value="1"/>
</dbReference>
<dbReference type="InterPro" id="IPR036390">
    <property type="entry name" value="WH_DNA-bd_sf"/>
</dbReference>
<protein>
    <recommendedName>
        <fullName evidence="6">HTH gntR-type domain-containing protein</fullName>
    </recommendedName>
</protein>
<dbReference type="SMART" id="SM00345">
    <property type="entry name" value="HTH_GNTR"/>
    <property type="match status" value="2"/>
</dbReference>
<keyword evidence="1" id="KW-0418">Kinase</keyword>
<name>A0A5M3Y0F0_9ACTN</name>
<dbReference type="GO" id="GO:0003677">
    <property type="term" value="F:DNA binding"/>
    <property type="evidence" value="ECO:0007669"/>
    <property type="project" value="UniProtKB-KW"/>
</dbReference>
<dbReference type="AlphaFoldDB" id="A0A5M3Y0F0"/>
<dbReference type="SUPFAM" id="SSF55874">
    <property type="entry name" value="ATPase domain of HSP90 chaperone/DNA topoisomerase II/histidine kinase"/>
    <property type="match status" value="1"/>
</dbReference>
<organism evidence="7 8">
    <name type="scientific">Acrocarpospora pleiomorpha</name>
    <dbReference type="NCBI Taxonomy" id="90975"/>
    <lineage>
        <taxon>Bacteria</taxon>
        <taxon>Bacillati</taxon>
        <taxon>Actinomycetota</taxon>
        <taxon>Actinomycetes</taxon>
        <taxon>Streptosporangiales</taxon>
        <taxon>Streptosporangiaceae</taxon>
        <taxon>Acrocarpospora</taxon>
    </lineage>
</organism>
<sequence>MTDTKAIEGSPIALLGVIDLPGQPRAAPSARKFVRGLFNGVADDRLDDLSLVVTELVANAVCHSDSGRSPDGVVTVAVAVYQGSIFVNVIDEGSATSVPHIRLPSDVERLCGRGLRLVDQIAENWGYRDQDSRRVVWLRLGSPDDIPDDDPPPWPPPWSQAVREMSQGPSYEIVPGLYFDVPSEVIPGFTPGTAKPEPRRAVPSGGPRGAVVRMRCQEIIDRTAERIAGGELGEGARMASVQQLMAEHGIPSSAATYVQRALRERGLIRLVPGLGYVVGAPDDTPVPPRPPVHDQITMIAVAVAEKIRTGEIVAHQRLTTRQLMIDHGISRGSAWVVLRRLVSRCWAYDTERKGVRAAPYRDWLHKGSSMALIPARVDHVPKTRRPTGQSPGQGNEAAEPGNARPPVPQTVSSIAEHDGSRADRRTRAKPRAV</sequence>
<dbReference type="SUPFAM" id="SSF46785">
    <property type="entry name" value="Winged helix' DNA-binding domain"/>
    <property type="match status" value="2"/>
</dbReference>